<evidence type="ECO:0000313" key="2">
    <source>
        <dbReference type="Proteomes" id="UP001066276"/>
    </source>
</evidence>
<reference evidence="1" key="1">
    <citation type="journal article" date="2022" name="bioRxiv">
        <title>Sequencing and chromosome-scale assembly of the giantPleurodeles waltlgenome.</title>
        <authorList>
            <person name="Brown T."/>
            <person name="Elewa A."/>
            <person name="Iarovenko S."/>
            <person name="Subramanian E."/>
            <person name="Araus A.J."/>
            <person name="Petzold A."/>
            <person name="Susuki M."/>
            <person name="Suzuki K.-i.T."/>
            <person name="Hayashi T."/>
            <person name="Toyoda A."/>
            <person name="Oliveira C."/>
            <person name="Osipova E."/>
            <person name="Leigh N.D."/>
            <person name="Simon A."/>
            <person name="Yun M.H."/>
        </authorList>
    </citation>
    <scope>NUCLEOTIDE SEQUENCE</scope>
    <source>
        <strain evidence="1">20211129_DDA</strain>
        <tissue evidence="1">Liver</tissue>
    </source>
</reference>
<sequence>MCDRCVALLKRGVIAGVGGLKLSFTLTKTLTRYSKAIERLTRLGSLKGNALGTRAHERAPSGGPDLD</sequence>
<accession>A0AAV7UB69</accession>
<dbReference type="AlphaFoldDB" id="A0AAV7UB69"/>
<protein>
    <submittedName>
        <fullName evidence="1">Uncharacterized protein</fullName>
    </submittedName>
</protein>
<evidence type="ECO:0000313" key="1">
    <source>
        <dbReference type="EMBL" id="KAJ1186334.1"/>
    </source>
</evidence>
<keyword evidence="2" id="KW-1185">Reference proteome</keyword>
<organism evidence="1 2">
    <name type="scientific">Pleurodeles waltl</name>
    <name type="common">Iberian ribbed newt</name>
    <dbReference type="NCBI Taxonomy" id="8319"/>
    <lineage>
        <taxon>Eukaryota</taxon>
        <taxon>Metazoa</taxon>
        <taxon>Chordata</taxon>
        <taxon>Craniata</taxon>
        <taxon>Vertebrata</taxon>
        <taxon>Euteleostomi</taxon>
        <taxon>Amphibia</taxon>
        <taxon>Batrachia</taxon>
        <taxon>Caudata</taxon>
        <taxon>Salamandroidea</taxon>
        <taxon>Salamandridae</taxon>
        <taxon>Pleurodelinae</taxon>
        <taxon>Pleurodeles</taxon>
    </lineage>
</organism>
<dbReference type="EMBL" id="JANPWB010000005">
    <property type="protein sequence ID" value="KAJ1186334.1"/>
    <property type="molecule type" value="Genomic_DNA"/>
</dbReference>
<dbReference type="Proteomes" id="UP001066276">
    <property type="component" value="Chromosome 3_1"/>
</dbReference>
<comment type="caution">
    <text evidence="1">The sequence shown here is derived from an EMBL/GenBank/DDBJ whole genome shotgun (WGS) entry which is preliminary data.</text>
</comment>
<gene>
    <name evidence="1" type="ORF">NDU88_003116</name>
</gene>
<name>A0AAV7UB69_PLEWA</name>
<proteinExistence type="predicted"/>